<organism evidence="1 2">
    <name type="scientific">Sphingobacterium arenae</name>
    <dbReference type="NCBI Taxonomy" id="1280598"/>
    <lineage>
        <taxon>Bacteria</taxon>
        <taxon>Pseudomonadati</taxon>
        <taxon>Bacteroidota</taxon>
        <taxon>Sphingobacteriia</taxon>
        <taxon>Sphingobacteriales</taxon>
        <taxon>Sphingobacteriaceae</taxon>
        <taxon>Sphingobacterium</taxon>
    </lineage>
</organism>
<name>A0ABR7XZJ8_9SPHI</name>
<comment type="caution">
    <text evidence="1">The sequence shown here is derived from an EMBL/GenBank/DDBJ whole genome shotgun (WGS) entry which is preliminary data.</text>
</comment>
<proteinExistence type="predicted"/>
<dbReference type="Proteomes" id="UP000606494">
    <property type="component" value="Unassembled WGS sequence"/>
</dbReference>
<protein>
    <submittedName>
        <fullName evidence="1">Uncharacterized protein</fullName>
    </submittedName>
</protein>
<keyword evidence="2" id="KW-1185">Reference proteome</keyword>
<evidence type="ECO:0000313" key="1">
    <source>
        <dbReference type="EMBL" id="MBD1424447.1"/>
    </source>
</evidence>
<gene>
    <name evidence="1" type="ORF">H8B17_02535</name>
</gene>
<dbReference type="RefSeq" id="WP_190307588.1">
    <property type="nucleotide sequence ID" value="NZ_JACNYK010000001.1"/>
</dbReference>
<evidence type="ECO:0000313" key="2">
    <source>
        <dbReference type="Proteomes" id="UP000606494"/>
    </source>
</evidence>
<dbReference type="EMBL" id="JACNYK010000001">
    <property type="protein sequence ID" value="MBD1424447.1"/>
    <property type="molecule type" value="Genomic_DNA"/>
</dbReference>
<accession>A0ABR7XZJ8</accession>
<sequence length="159" mass="18592">MRYILFLLSVLWLFVIPISCMDTMETSVPGAEDSLHRFDAKDYKIIHGLPDSAGFRIKSIKVNENSRDRLVLDIELSKRNDEYNFPIVYGGKNLHGKTIKPTQISVQEMGKTDSLLNKQLKYSIYGFMSEYSRVYMKLPDQDSVLLELPVRWHPREQYR</sequence>
<reference evidence="1 2" key="1">
    <citation type="submission" date="2020-08" db="EMBL/GenBank/DDBJ databases">
        <title>Sphingobacterium sp. DN00404 isolated from aquaculture water.</title>
        <authorList>
            <person name="Zhang M."/>
        </authorList>
    </citation>
    <scope>NUCLEOTIDE SEQUENCE [LARGE SCALE GENOMIC DNA]</scope>
    <source>
        <strain evidence="1 2">KCTC 32294</strain>
    </source>
</reference>